<evidence type="ECO:0008006" key="3">
    <source>
        <dbReference type="Google" id="ProtNLM"/>
    </source>
</evidence>
<sequence>MRPKRKNITGAAKSMKVFLLGAGASKSYSESPTGVRMPIARDFFETFDTLNISTNSWVLQEGLIGYLGQQGIDAFTHLRSGIDIEDLHSTIARDLYTAKASDNPLAWIWPWKAYNELVFLFASVLNEIQNGPVSSPHLRLARAISATDTIVTFNWDTLMDRALEAQTSWTIERGYGITPRQIFDHGWRDPIPADTDVAVGPRLLKLHGSTNWLTAHPTMERGQFELTHSLDPATVHVFRHAAGPYACYAGRYMPGYVPFSYGYYPPNLDAPGREAPPGHILVRARTKGLRPEGTASDDGLVSMPLIIPPVREKTYDLYGGLFGELWSVAEDGLAQTDEIIVIGYSFPRTDVRSRALFTNAFMRRRTMPKVTIIDPAPERIAELFGIEFGIQSSHLRVIKDYFTDQFDIGAALQP</sequence>
<proteinExistence type="predicted"/>
<keyword evidence="2" id="KW-1185">Reference proteome</keyword>
<accession>A0ABV9QR10</accession>
<protein>
    <recommendedName>
        <fullName evidence="3">SIR2-like domain-containing protein</fullName>
    </recommendedName>
</protein>
<reference evidence="2" key="1">
    <citation type="journal article" date="2019" name="Int. J. Syst. Evol. Microbiol.">
        <title>The Global Catalogue of Microorganisms (GCM) 10K type strain sequencing project: providing services to taxonomists for standard genome sequencing and annotation.</title>
        <authorList>
            <consortium name="The Broad Institute Genomics Platform"/>
            <consortium name="The Broad Institute Genome Sequencing Center for Infectious Disease"/>
            <person name="Wu L."/>
            <person name="Ma J."/>
        </authorList>
    </citation>
    <scope>NUCLEOTIDE SEQUENCE [LARGE SCALE GENOMIC DNA]</scope>
    <source>
        <strain evidence="2">CCUG 30340</strain>
    </source>
</reference>
<name>A0ABV9QR10_9GAMM</name>
<comment type="caution">
    <text evidence="1">The sequence shown here is derived from an EMBL/GenBank/DDBJ whole genome shotgun (WGS) entry which is preliminary data.</text>
</comment>
<dbReference type="EMBL" id="JBHSHD010000004">
    <property type="protein sequence ID" value="MFC4819566.1"/>
    <property type="molecule type" value="Genomic_DNA"/>
</dbReference>
<gene>
    <name evidence="1" type="ORF">ACFO6Q_04485</name>
</gene>
<dbReference type="Proteomes" id="UP001595886">
    <property type="component" value="Unassembled WGS sequence"/>
</dbReference>
<evidence type="ECO:0000313" key="1">
    <source>
        <dbReference type="EMBL" id="MFC4819566.1"/>
    </source>
</evidence>
<evidence type="ECO:0000313" key="2">
    <source>
        <dbReference type="Proteomes" id="UP001595886"/>
    </source>
</evidence>
<dbReference type="RefSeq" id="WP_380019345.1">
    <property type="nucleotide sequence ID" value="NZ_JBHSHD010000004.1"/>
</dbReference>
<organism evidence="1 2">
    <name type="scientific">Dokdonella ginsengisoli</name>
    <dbReference type="NCBI Taxonomy" id="363846"/>
    <lineage>
        <taxon>Bacteria</taxon>
        <taxon>Pseudomonadati</taxon>
        <taxon>Pseudomonadota</taxon>
        <taxon>Gammaproteobacteria</taxon>
        <taxon>Lysobacterales</taxon>
        <taxon>Rhodanobacteraceae</taxon>
        <taxon>Dokdonella</taxon>
    </lineage>
</organism>